<feature type="non-terminal residue" evidence="1">
    <location>
        <position position="1"/>
    </location>
</feature>
<dbReference type="Gene3D" id="1.20.1600.10">
    <property type="entry name" value="Outer membrane efflux proteins (OEP)"/>
    <property type="match status" value="1"/>
</dbReference>
<protein>
    <submittedName>
        <fullName evidence="1">TolC family protein</fullName>
    </submittedName>
</protein>
<evidence type="ECO:0000313" key="2">
    <source>
        <dbReference type="Proteomes" id="UP001268610"/>
    </source>
</evidence>
<dbReference type="EMBL" id="JAVLSF010000115">
    <property type="protein sequence ID" value="MDR9777695.1"/>
    <property type="molecule type" value="Genomic_DNA"/>
</dbReference>
<dbReference type="Proteomes" id="UP001268610">
    <property type="component" value="Unassembled WGS sequence"/>
</dbReference>
<comment type="caution">
    <text evidence="1">The sequence shown here is derived from an EMBL/GenBank/DDBJ whole genome shotgun (WGS) entry which is preliminary data.</text>
</comment>
<dbReference type="GO" id="GO:0015562">
    <property type="term" value="F:efflux transmembrane transporter activity"/>
    <property type="evidence" value="ECO:0007669"/>
    <property type="project" value="InterPro"/>
</dbReference>
<accession>A0AAJ2GXJ7</accession>
<sequence>VRSYHQTDSARKSFLSLQTNIKSAQENLRVQQLSFKEGETTATFVNDALTALNLAYTEQATAAYRYDLALATLLTLTGQAQQFQNYLNHPALINVRHGASSQLHRLPRQD</sequence>
<name>A0AAJ2GXJ7_9HYPH</name>
<dbReference type="AlphaFoldDB" id="A0AAJ2GXJ7"/>
<organism evidence="1 2">
    <name type="scientific">Rhizobium hidalgonense</name>
    <dbReference type="NCBI Taxonomy" id="1538159"/>
    <lineage>
        <taxon>Bacteria</taxon>
        <taxon>Pseudomonadati</taxon>
        <taxon>Pseudomonadota</taxon>
        <taxon>Alphaproteobacteria</taxon>
        <taxon>Hyphomicrobiales</taxon>
        <taxon>Rhizobiaceae</taxon>
        <taxon>Rhizobium/Agrobacterium group</taxon>
        <taxon>Rhizobium</taxon>
    </lineage>
</organism>
<reference evidence="1" key="1">
    <citation type="submission" date="2023-04" db="EMBL/GenBank/DDBJ databases">
        <title>Genomic characterization of faba bean (Vicia faba) microsymbionts in Mexican soils.</title>
        <authorList>
            <person name="Rivera Orduna F.N."/>
            <person name="Guevara-Luna J."/>
            <person name="Yan J."/>
            <person name="Arroyo-Herrera I."/>
            <person name="Li Y."/>
            <person name="Vasquez-Murrieta M.S."/>
            <person name="Wang E.T."/>
        </authorList>
    </citation>
    <scope>NUCLEOTIDE SEQUENCE</scope>
    <source>
        <strain evidence="1">CH26</strain>
    </source>
</reference>
<proteinExistence type="predicted"/>
<dbReference type="RefSeq" id="WP_310865894.1">
    <property type="nucleotide sequence ID" value="NZ_JAVLSF010000115.1"/>
</dbReference>
<gene>
    <name evidence="1" type="ORF">RJJ65_34755</name>
</gene>
<evidence type="ECO:0000313" key="1">
    <source>
        <dbReference type="EMBL" id="MDR9777695.1"/>
    </source>
</evidence>
<dbReference type="SUPFAM" id="SSF56954">
    <property type="entry name" value="Outer membrane efflux proteins (OEP)"/>
    <property type="match status" value="1"/>
</dbReference>